<accession>A0ABR2K166</accession>
<proteinExistence type="predicted"/>
<evidence type="ECO:0000313" key="2">
    <source>
        <dbReference type="EMBL" id="KAK8884861.1"/>
    </source>
</evidence>
<dbReference type="SUPFAM" id="SSF49785">
    <property type="entry name" value="Galactose-binding domain-like"/>
    <property type="match status" value="1"/>
</dbReference>
<dbReference type="PROSITE" id="PS50022">
    <property type="entry name" value="FA58C_3"/>
    <property type="match status" value="1"/>
</dbReference>
<dbReference type="InterPro" id="IPR008979">
    <property type="entry name" value="Galactose-bd-like_sf"/>
</dbReference>
<dbReference type="InterPro" id="IPR000421">
    <property type="entry name" value="FA58C"/>
</dbReference>
<dbReference type="EMBL" id="JAPFFF010000008">
    <property type="protein sequence ID" value="KAK8884861.1"/>
    <property type="molecule type" value="Genomic_DNA"/>
</dbReference>
<evidence type="ECO:0000313" key="3">
    <source>
        <dbReference type="Proteomes" id="UP001470230"/>
    </source>
</evidence>
<gene>
    <name evidence="2" type="ORF">M9Y10_043982</name>
</gene>
<protein>
    <recommendedName>
        <fullName evidence="1">F5/8 type C domain-containing protein</fullName>
    </recommendedName>
</protein>
<dbReference type="Gene3D" id="2.60.120.260">
    <property type="entry name" value="Galactose-binding domain-like"/>
    <property type="match status" value="1"/>
</dbReference>
<reference evidence="2 3" key="1">
    <citation type="submission" date="2024-04" db="EMBL/GenBank/DDBJ databases">
        <title>Tritrichomonas musculus Genome.</title>
        <authorList>
            <person name="Alves-Ferreira E."/>
            <person name="Grigg M."/>
            <person name="Lorenzi H."/>
            <person name="Galac M."/>
        </authorList>
    </citation>
    <scope>NUCLEOTIDE SEQUENCE [LARGE SCALE GENOMIC DNA]</scope>
    <source>
        <strain evidence="2 3">EAF2021</strain>
    </source>
</reference>
<keyword evidence="3" id="KW-1185">Reference proteome</keyword>
<dbReference type="Proteomes" id="UP001470230">
    <property type="component" value="Unassembled WGS sequence"/>
</dbReference>
<sequence>MHTFSLSLDSFKQINFDLYPRDFSFIVGNSTFSCNHIIADFISPIIRRIHQTDISVNQFVVSEDKNIPAKEFKSIILLGEGKEIILEEHNIKQIAMFLNKLENYELFSFLKPQLFTDLKADNCINIYLLKKEMNQSTNHEIEFISNHLYEIENEELEKLEFDDFYQIFSSKKLCILNEDWLFDFIMKLFLKNDEYNSLFEFVDFRFLSTSRIQKFIDVLDCDIMSSSIYKAISLRLLCEITPQKKPVGRYKKTMVEHSFIAKNTLDGIIKYLTLKTGGNIASNKTVDITCSSVFEPSRESSPINALDLDTDSHFFSNCGPNQWLCIDFKNRMIFPTHYSLKTTNKGPNNHQPRNWCVEVSNDGKTWEEIDKKESNSVLNNKNSIGTFSISSPKKCRYIKIRLTGKTSYDTDYFVLAGFEVFGKLYEES</sequence>
<evidence type="ECO:0000259" key="1">
    <source>
        <dbReference type="PROSITE" id="PS50022"/>
    </source>
</evidence>
<dbReference type="Pfam" id="PF00754">
    <property type="entry name" value="F5_F8_type_C"/>
    <property type="match status" value="1"/>
</dbReference>
<feature type="domain" description="F5/8 type C" evidence="1">
    <location>
        <begin position="273"/>
        <end position="423"/>
    </location>
</feature>
<organism evidence="2 3">
    <name type="scientific">Tritrichomonas musculus</name>
    <dbReference type="NCBI Taxonomy" id="1915356"/>
    <lineage>
        <taxon>Eukaryota</taxon>
        <taxon>Metamonada</taxon>
        <taxon>Parabasalia</taxon>
        <taxon>Tritrichomonadida</taxon>
        <taxon>Tritrichomonadidae</taxon>
        <taxon>Tritrichomonas</taxon>
    </lineage>
</organism>
<name>A0ABR2K166_9EUKA</name>
<comment type="caution">
    <text evidence="2">The sequence shown here is derived from an EMBL/GenBank/DDBJ whole genome shotgun (WGS) entry which is preliminary data.</text>
</comment>